<reference evidence="2 3" key="1">
    <citation type="submission" date="2018-11" db="EMBL/GenBank/DDBJ databases">
        <title>Pseudaminobacter arsenicus sp. nov., an arsenic-resistant bacterium isolated from arsenic-rich aquifers.</title>
        <authorList>
            <person name="Mu Y."/>
        </authorList>
    </citation>
    <scope>NUCLEOTIDE SEQUENCE [LARGE SCALE GENOMIC DNA]</scope>
    <source>
        <strain evidence="2 3">CB3</strain>
    </source>
</reference>
<dbReference type="Proteomes" id="UP000281647">
    <property type="component" value="Unassembled WGS sequence"/>
</dbReference>
<keyword evidence="1" id="KW-1133">Transmembrane helix</keyword>
<dbReference type="OrthoDB" id="8385931at2"/>
<protein>
    <recommendedName>
        <fullName evidence="4">Phosphatidate cytidylyltransferase</fullName>
    </recommendedName>
</protein>
<keyword evidence="1" id="KW-0812">Transmembrane</keyword>
<evidence type="ECO:0000313" key="3">
    <source>
        <dbReference type="Proteomes" id="UP000281647"/>
    </source>
</evidence>
<sequence>MLRKKIFAAFAFLTLAAFCFILLRFVPRLDLTVVLLIGLVLAAYDIWDELFRPRRPPSVGR</sequence>
<keyword evidence="3" id="KW-1185">Reference proteome</keyword>
<proteinExistence type="predicted"/>
<evidence type="ECO:0008006" key="4">
    <source>
        <dbReference type="Google" id="ProtNLM"/>
    </source>
</evidence>
<keyword evidence="1" id="KW-0472">Membrane</keyword>
<accession>A0A432V2C8</accession>
<dbReference type="RefSeq" id="WP_128628006.1">
    <property type="nucleotide sequence ID" value="NZ_RKST01000020.1"/>
</dbReference>
<dbReference type="AlphaFoldDB" id="A0A432V2C8"/>
<evidence type="ECO:0000313" key="2">
    <source>
        <dbReference type="EMBL" id="RUM96321.1"/>
    </source>
</evidence>
<organism evidence="2 3">
    <name type="scientific">Borborobacter arsenicus</name>
    <dbReference type="NCBI Taxonomy" id="1851146"/>
    <lineage>
        <taxon>Bacteria</taxon>
        <taxon>Pseudomonadati</taxon>
        <taxon>Pseudomonadota</taxon>
        <taxon>Alphaproteobacteria</taxon>
        <taxon>Hyphomicrobiales</taxon>
        <taxon>Phyllobacteriaceae</taxon>
        <taxon>Borborobacter</taxon>
    </lineage>
</organism>
<comment type="caution">
    <text evidence="2">The sequence shown here is derived from an EMBL/GenBank/DDBJ whole genome shotgun (WGS) entry which is preliminary data.</text>
</comment>
<feature type="transmembrane region" description="Helical" evidence="1">
    <location>
        <begin position="7"/>
        <end position="25"/>
    </location>
</feature>
<evidence type="ECO:0000256" key="1">
    <source>
        <dbReference type="SAM" id="Phobius"/>
    </source>
</evidence>
<name>A0A432V2C8_9HYPH</name>
<gene>
    <name evidence="2" type="ORF">EET67_18405</name>
</gene>
<dbReference type="EMBL" id="RKST01000020">
    <property type="protein sequence ID" value="RUM96321.1"/>
    <property type="molecule type" value="Genomic_DNA"/>
</dbReference>